<dbReference type="InterPro" id="IPR003439">
    <property type="entry name" value="ABC_transporter-like_ATP-bd"/>
</dbReference>
<accession>A0A1G5CJI7</accession>
<keyword evidence="4" id="KW-1003">Cell membrane</keyword>
<dbReference type="InterPro" id="IPR027417">
    <property type="entry name" value="P-loop_NTPase"/>
</dbReference>
<dbReference type="PANTHER" id="PTHR43790:SF3">
    <property type="entry name" value="D-ALLOSE IMPORT ATP-BINDING PROTEIN ALSA-RELATED"/>
    <property type="match status" value="1"/>
</dbReference>
<evidence type="ECO:0000259" key="11">
    <source>
        <dbReference type="PROSITE" id="PS50893"/>
    </source>
</evidence>
<dbReference type="InterPro" id="IPR050107">
    <property type="entry name" value="ABC_carbohydrate_import_ATPase"/>
</dbReference>
<dbReference type="SUPFAM" id="SSF52540">
    <property type="entry name" value="P-loop containing nucleoside triphosphate hydrolases"/>
    <property type="match status" value="2"/>
</dbReference>
<keyword evidence="5" id="KW-0762">Sugar transport</keyword>
<evidence type="ECO:0000256" key="8">
    <source>
        <dbReference type="ARBA" id="ARBA00022840"/>
    </source>
</evidence>
<protein>
    <submittedName>
        <fullName evidence="12">Ribose ABC transporter ATP-binding protein</fullName>
    </submittedName>
</protein>
<dbReference type="EMBL" id="FMVM01000002">
    <property type="protein sequence ID" value="SCY02563.1"/>
    <property type="molecule type" value="Genomic_DNA"/>
</dbReference>
<keyword evidence="6" id="KW-0677">Repeat</keyword>
<dbReference type="PROSITE" id="PS50893">
    <property type="entry name" value="ABC_TRANSPORTER_2"/>
    <property type="match status" value="2"/>
</dbReference>
<proteinExistence type="predicted"/>
<reference evidence="13" key="1">
    <citation type="submission" date="2016-10" db="EMBL/GenBank/DDBJ databases">
        <authorList>
            <person name="Varghese N."/>
            <person name="Submissions S."/>
        </authorList>
    </citation>
    <scope>NUCLEOTIDE SEQUENCE [LARGE SCALE GENOMIC DNA]</scope>
    <source>
        <strain evidence="13">BL9</strain>
    </source>
</reference>
<dbReference type="GO" id="GO:0005524">
    <property type="term" value="F:ATP binding"/>
    <property type="evidence" value="ECO:0007669"/>
    <property type="project" value="UniProtKB-KW"/>
</dbReference>
<dbReference type="Pfam" id="PF00005">
    <property type="entry name" value="ABC_tran"/>
    <property type="match status" value="2"/>
</dbReference>
<evidence type="ECO:0000313" key="13">
    <source>
        <dbReference type="Proteomes" id="UP000198538"/>
    </source>
</evidence>
<keyword evidence="13" id="KW-1185">Reference proteome</keyword>
<keyword evidence="9" id="KW-1278">Translocase</keyword>
<evidence type="ECO:0000313" key="12">
    <source>
        <dbReference type="EMBL" id="SCY02563.1"/>
    </source>
</evidence>
<dbReference type="CDD" id="cd03216">
    <property type="entry name" value="ABC_Carb_Monos_I"/>
    <property type="match status" value="1"/>
</dbReference>
<evidence type="ECO:0000256" key="3">
    <source>
        <dbReference type="ARBA" id="ARBA00022448"/>
    </source>
</evidence>
<name>A0A1G5CJI7_9BACL</name>
<evidence type="ECO:0000256" key="5">
    <source>
        <dbReference type="ARBA" id="ARBA00022597"/>
    </source>
</evidence>
<keyword evidence="10" id="KW-0472">Membrane</keyword>
<gene>
    <name evidence="12" type="ORF">SAMN05720606_102108</name>
</gene>
<dbReference type="AlphaFoldDB" id="A0A1G5CJI7"/>
<dbReference type="Gene3D" id="3.40.50.300">
    <property type="entry name" value="P-loop containing nucleotide triphosphate hydrolases"/>
    <property type="match status" value="2"/>
</dbReference>
<keyword evidence="7" id="KW-0547">Nucleotide-binding</keyword>
<dbReference type="CDD" id="cd03215">
    <property type="entry name" value="ABC_Carb_Monos_II"/>
    <property type="match status" value="1"/>
</dbReference>
<evidence type="ECO:0000256" key="2">
    <source>
        <dbReference type="ARBA" id="ARBA00004533"/>
    </source>
</evidence>
<evidence type="ECO:0000256" key="6">
    <source>
        <dbReference type="ARBA" id="ARBA00022737"/>
    </source>
</evidence>
<keyword evidence="8 12" id="KW-0067">ATP-binding</keyword>
<keyword evidence="3" id="KW-0813">Transport</keyword>
<evidence type="ECO:0000256" key="10">
    <source>
        <dbReference type="ARBA" id="ARBA00023136"/>
    </source>
</evidence>
<dbReference type="InterPro" id="IPR017871">
    <property type="entry name" value="ABC_transporter-like_CS"/>
</dbReference>
<dbReference type="FunFam" id="3.40.50.300:FF:000126">
    <property type="entry name" value="Galactose/methyl galactoside import ATP-binding protein MglA"/>
    <property type="match status" value="1"/>
</dbReference>
<dbReference type="InterPro" id="IPR003593">
    <property type="entry name" value="AAA+_ATPase"/>
</dbReference>
<organism evidence="12 13">
    <name type="scientific">Paenibacillus polysaccharolyticus</name>
    <dbReference type="NCBI Taxonomy" id="582692"/>
    <lineage>
        <taxon>Bacteria</taxon>
        <taxon>Bacillati</taxon>
        <taxon>Bacillota</taxon>
        <taxon>Bacilli</taxon>
        <taxon>Bacillales</taxon>
        <taxon>Paenibacillaceae</taxon>
        <taxon>Paenibacillus</taxon>
    </lineage>
</organism>
<evidence type="ECO:0000256" key="9">
    <source>
        <dbReference type="ARBA" id="ARBA00022967"/>
    </source>
</evidence>
<dbReference type="PROSITE" id="PS00211">
    <property type="entry name" value="ABC_TRANSPORTER_1"/>
    <property type="match status" value="2"/>
</dbReference>
<feature type="domain" description="ABC transporter" evidence="11">
    <location>
        <begin position="3"/>
        <end position="239"/>
    </location>
</feature>
<feature type="domain" description="ABC transporter" evidence="11">
    <location>
        <begin position="249"/>
        <end position="493"/>
    </location>
</feature>
<dbReference type="GO" id="GO:0016887">
    <property type="term" value="F:ATP hydrolysis activity"/>
    <property type="evidence" value="ECO:0007669"/>
    <property type="project" value="InterPro"/>
</dbReference>
<dbReference type="GO" id="GO:0005886">
    <property type="term" value="C:plasma membrane"/>
    <property type="evidence" value="ECO:0007669"/>
    <property type="project" value="UniProtKB-SubCell"/>
</dbReference>
<dbReference type="RefSeq" id="WP_090915881.1">
    <property type="nucleotide sequence ID" value="NZ_FMVM01000002.1"/>
</dbReference>
<evidence type="ECO:0000256" key="7">
    <source>
        <dbReference type="ARBA" id="ARBA00022741"/>
    </source>
</evidence>
<comment type="subcellular location">
    <subcellularLocation>
        <location evidence="2">Cell inner membrane</location>
    </subcellularLocation>
    <subcellularLocation>
        <location evidence="1">Cell membrane</location>
        <topology evidence="1">Peripheral membrane protein</topology>
    </subcellularLocation>
</comment>
<evidence type="ECO:0000256" key="4">
    <source>
        <dbReference type="ARBA" id="ARBA00022475"/>
    </source>
</evidence>
<dbReference type="GO" id="GO:0015749">
    <property type="term" value="P:monosaccharide transmembrane transport"/>
    <property type="evidence" value="ECO:0007669"/>
    <property type="project" value="UniProtKB-ARBA"/>
</dbReference>
<dbReference type="SMART" id="SM00382">
    <property type="entry name" value="AAA"/>
    <property type="match status" value="2"/>
</dbReference>
<dbReference type="Proteomes" id="UP000198538">
    <property type="component" value="Unassembled WGS sequence"/>
</dbReference>
<sequence>MHIQMHNIHKAFGTNQVLSGVDFELKEGEVHALMGENGAGKSTLMNILIGLHQRDQGTIEIDGKETYFGSPKEAEQLGLTFIHQELNVWPEMTVLDNLFIGKEISSSMGLLNTKQMKALASEQFAKLSVDIPLERPAGECSVGQQQMIEIAKALMTEAKVIIMDEPTAALTEREIQKLFEVIRSVQKNGVSVVYISHRMEEIFTICDRITIMRDGRTVDTKAIPETNFDEVVRKMVGRELTERYPSRHPKSGEVVLEVREANRKGLFENVSFDVKAGEVLGFSGLMGSGRTEIMRAIFGLDRLDSGEIKIRGKKVNIRKPADAVKHGIGFITEDRKDEGLVLDFSIRENMALMNLFSFSSKGFISNGKEQEFVDTLIKRLQIKTQSSETAARNLSGGNQQKVVIAKWVGIGPSVLILDEPTRGVDVGAKREIYQLMNELTDRGVAIIMVSSELPEVLGMSDRIAVVHEGHITGVLPKEQATQEHIMTLATGGQ</sequence>
<dbReference type="STRING" id="582692.SAMN05720606_102108"/>
<dbReference type="FunFam" id="3.40.50.300:FF:000127">
    <property type="entry name" value="Ribose import ATP-binding protein RbsA"/>
    <property type="match status" value="1"/>
</dbReference>
<evidence type="ECO:0000256" key="1">
    <source>
        <dbReference type="ARBA" id="ARBA00004202"/>
    </source>
</evidence>
<dbReference type="PANTHER" id="PTHR43790">
    <property type="entry name" value="CARBOHYDRATE TRANSPORT ATP-BINDING PROTEIN MG119-RELATED"/>
    <property type="match status" value="1"/>
</dbReference>